<dbReference type="Proteomes" id="UP000001495">
    <property type="component" value="Chromosome"/>
</dbReference>
<dbReference type="AlphaFoldDB" id="C7P7B1"/>
<evidence type="ECO:0000256" key="2">
    <source>
        <dbReference type="SAM" id="Phobius"/>
    </source>
</evidence>
<feature type="transmembrane region" description="Helical" evidence="2">
    <location>
        <begin position="173"/>
        <end position="192"/>
    </location>
</feature>
<gene>
    <name evidence="3" type="ordered locus">Mefer_0622</name>
</gene>
<organism evidence="3 4">
    <name type="scientific">Methanocaldococcus fervens (strain DSM 4213 / JCM 15782 / AG86)</name>
    <name type="common">Methanococcus fervens</name>
    <dbReference type="NCBI Taxonomy" id="573064"/>
    <lineage>
        <taxon>Archaea</taxon>
        <taxon>Methanobacteriati</taxon>
        <taxon>Methanobacteriota</taxon>
        <taxon>Methanomada group</taxon>
        <taxon>Methanococci</taxon>
        <taxon>Methanococcales</taxon>
        <taxon>Methanocaldococcaceae</taxon>
        <taxon>Methanocaldococcus</taxon>
    </lineage>
</organism>
<keyword evidence="4" id="KW-1185">Reference proteome</keyword>
<evidence type="ECO:0000313" key="4">
    <source>
        <dbReference type="Proteomes" id="UP000001495"/>
    </source>
</evidence>
<sequence>MKKLFFVFVIICLLLVGKVFGENYDFTTNAEIEGHVKILDIEIYRTTLSMSGNISVGESKIIEKSWDLSFFNFHVNLLTLKTTVSAEQIGDNKVRVTIIGSTSGISTLLIKYYVTYDGTVNEQPPDENYRNTLIWYFEKNSNNNERQNNNENNGTQHQPESNETNNQQTQIKLPIPLPAIIIALSLIPIIALRKLN</sequence>
<proteinExistence type="predicted"/>
<feature type="compositionally biased region" description="Polar residues" evidence="1">
    <location>
        <begin position="154"/>
        <end position="168"/>
    </location>
</feature>
<name>C7P7B1_METFA</name>
<keyword evidence="2" id="KW-1133">Transmembrane helix</keyword>
<dbReference type="STRING" id="573064.Mefer_0622"/>
<accession>C7P7B1</accession>
<dbReference type="EMBL" id="CP001696">
    <property type="protein sequence ID" value="ACV24443.1"/>
    <property type="molecule type" value="Genomic_DNA"/>
</dbReference>
<dbReference type="GeneID" id="8365297"/>
<feature type="compositionally biased region" description="Low complexity" evidence="1">
    <location>
        <begin position="142"/>
        <end position="153"/>
    </location>
</feature>
<dbReference type="KEGG" id="mfe:Mefer_0622"/>
<reference evidence="3" key="1">
    <citation type="submission" date="2009-08" db="EMBL/GenBank/DDBJ databases">
        <title>Complete sequence of chromosome of Methanocaldococcus fervens AG86.</title>
        <authorList>
            <consortium name="US DOE Joint Genome Institute"/>
            <person name="Lucas S."/>
            <person name="Copeland A."/>
            <person name="Lapidus A."/>
            <person name="Glavina del Rio T."/>
            <person name="Tice H."/>
            <person name="Bruce D."/>
            <person name="Goodwin L."/>
            <person name="Pitluck S."/>
            <person name="Chertkov O."/>
            <person name="Detter J.C."/>
            <person name="Han C."/>
            <person name="Tapia R."/>
            <person name="Larimer F."/>
            <person name="Land M."/>
            <person name="Hauser L."/>
            <person name="Kyrpides N."/>
            <person name="Ovchinnikova G."/>
            <person name="Lupa-Sieprawska M."/>
            <person name="Whitman W.B."/>
        </authorList>
    </citation>
    <scope>NUCLEOTIDE SEQUENCE [LARGE SCALE GENOMIC DNA]</scope>
    <source>
        <strain evidence="3">AG86</strain>
    </source>
</reference>
<dbReference type="HOGENOM" id="CLU_1387590_0_0_2"/>
<protein>
    <submittedName>
        <fullName evidence="3">Uncharacterized protein</fullName>
    </submittedName>
</protein>
<dbReference type="RefSeq" id="WP_015791180.1">
    <property type="nucleotide sequence ID" value="NC_013156.1"/>
</dbReference>
<keyword evidence="2" id="KW-0812">Transmembrane</keyword>
<evidence type="ECO:0000256" key="1">
    <source>
        <dbReference type="SAM" id="MobiDB-lite"/>
    </source>
</evidence>
<feature type="region of interest" description="Disordered" evidence="1">
    <location>
        <begin position="142"/>
        <end position="168"/>
    </location>
</feature>
<evidence type="ECO:0000313" key="3">
    <source>
        <dbReference type="EMBL" id="ACV24443.1"/>
    </source>
</evidence>
<keyword evidence="2" id="KW-0472">Membrane</keyword>